<dbReference type="EMBL" id="BPQM01000026">
    <property type="protein sequence ID" value="GJD78009.1"/>
    <property type="molecule type" value="Genomic_DNA"/>
</dbReference>
<keyword evidence="3" id="KW-1185">Reference proteome</keyword>
<evidence type="ECO:0000256" key="1">
    <source>
        <dbReference type="SAM" id="MobiDB-lite"/>
    </source>
</evidence>
<feature type="compositionally biased region" description="Acidic residues" evidence="1">
    <location>
        <begin position="70"/>
        <end position="91"/>
    </location>
</feature>
<name>A0AA37HM19_9HYPH</name>
<organism evidence="2 3">
    <name type="scientific">Methylobacterium gregans</name>
    <dbReference type="NCBI Taxonomy" id="374424"/>
    <lineage>
        <taxon>Bacteria</taxon>
        <taxon>Pseudomonadati</taxon>
        <taxon>Pseudomonadota</taxon>
        <taxon>Alphaproteobacteria</taxon>
        <taxon>Hyphomicrobiales</taxon>
        <taxon>Methylobacteriaceae</taxon>
        <taxon>Methylobacterium</taxon>
    </lineage>
</organism>
<feature type="region of interest" description="Disordered" evidence="1">
    <location>
        <begin position="1"/>
        <end position="20"/>
    </location>
</feature>
<comment type="caution">
    <text evidence="2">The sequence shown here is derived from an EMBL/GenBank/DDBJ whole genome shotgun (WGS) entry which is preliminary data.</text>
</comment>
<proteinExistence type="predicted"/>
<evidence type="ECO:0000313" key="3">
    <source>
        <dbReference type="Proteomes" id="UP001055108"/>
    </source>
</evidence>
<gene>
    <name evidence="2" type="ORF">NBEOAGPD_1221</name>
</gene>
<dbReference type="RefSeq" id="WP_238301740.1">
    <property type="nucleotide sequence ID" value="NZ_BPQM01000026.1"/>
</dbReference>
<dbReference type="AlphaFoldDB" id="A0AA37HM19"/>
<dbReference type="Proteomes" id="UP001055108">
    <property type="component" value="Unassembled WGS sequence"/>
</dbReference>
<protein>
    <submittedName>
        <fullName evidence="2">Uncharacterized protein</fullName>
    </submittedName>
</protein>
<evidence type="ECO:0000313" key="2">
    <source>
        <dbReference type="EMBL" id="GJD78009.1"/>
    </source>
</evidence>
<feature type="region of interest" description="Disordered" evidence="1">
    <location>
        <begin position="65"/>
        <end position="119"/>
    </location>
</feature>
<sequence length="119" mass="12177">MARIRMLSDFTYPTDRSGSVTRTLPAGGVFDEDLVVAEAAIGGGYAEPFEDEVADALLEAAFAAASAVSEDGDDRQDDVGSDDGSEADAPAEDAAAEKPAEKPAAPAETGGKRQSRAQA</sequence>
<reference evidence="2" key="1">
    <citation type="journal article" date="2016" name="Front. Microbiol.">
        <title>Genome Sequence of the Piezophilic, Mesophilic Sulfate-Reducing Bacterium Desulfovibrio indicus J2T.</title>
        <authorList>
            <person name="Cao J."/>
            <person name="Maignien L."/>
            <person name="Shao Z."/>
            <person name="Alain K."/>
            <person name="Jebbar M."/>
        </authorList>
    </citation>
    <scope>NUCLEOTIDE SEQUENCE</scope>
    <source>
        <strain evidence="2">NBRC 103626</strain>
    </source>
</reference>
<accession>A0AA37HM19</accession>
<reference evidence="2" key="2">
    <citation type="submission" date="2021-08" db="EMBL/GenBank/DDBJ databases">
        <authorList>
            <person name="Tani A."/>
            <person name="Ola A."/>
            <person name="Ogura Y."/>
            <person name="Katsura K."/>
            <person name="Hayashi T."/>
        </authorList>
    </citation>
    <scope>NUCLEOTIDE SEQUENCE</scope>
    <source>
        <strain evidence="2">NBRC 103626</strain>
    </source>
</reference>